<name>A0A059G028_9PROT</name>
<evidence type="ECO:0000256" key="10">
    <source>
        <dbReference type="PIRSR" id="PIRSR000485-2"/>
    </source>
</evidence>
<evidence type="ECO:0000256" key="3">
    <source>
        <dbReference type="ARBA" id="ARBA00022676"/>
    </source>
</evidence>
<dbReference type="GO" id="GO:0009113">
    <property type="term" value="P:purine nucleobase biosynthetic process"/>
    <property type="evidence" value="ECO:0007669"/>
    <property type="project" value="UniProtKB-UniRule"/>
</dbReference>
<comment type="caution">
    <text evidence="7">Lacks conserved residue(s) required for the propagation of feature annotation.</text>
</comment>
<dbReference type="Gene3D" id="3.60.20.10">
    <property type="entry name" value="Glutamine Phosphoribosylpyrophosphate, subunit 1, domain 1"/>
    <property type="match status" value="1"/>
</dbReference>
<dbReference type="OrthoDB" id="9801213at2"/>
<evidence type="ECO:0000256" key="2">
    <source>
        <dbReference type="ARBA" id="ARBA00010138"/>
    </source>
</evidence>
<keyword evidence="6 7" id="KW-0315">Glutamine amidotransferase</keyword>
<evidence type="ECO:0000313" key="12">
    <source>
        <dbReference type="EMBL" id="KCZ96342.1"/>
    </source>
</evidence>
<dbReference type="GO" id="GO:0000287">
    <property type="term" value="F:magnesium ion binding"/>
    <property type="evidence" value="ECO:0007669"/>
    <property type="project" value="UniProtKB-UniRule"/>
</dbReference>
<feature type="active site" description="Nucleophile" evidence="7 9">
    <location>
        <position position="15"/>
    </location>
</feature>
<dbReference type="InterPro" id="IPR017932">
    <property type="entry name" value="GATase_2_dom"/>
</dbReference>
<dbReference type="HAMAP" id="MF_01931">
    <property type="entry name" value="PurF"/>
    <property type="match status" value="1"/>
</dbReference>
<evidence type="ECO:0000259" key="11">
    <source>
        <dbReference type="PROSITE" id="PS51278"/>
    </source>
</evidence>
<keyword evidence="7 10" id="KW-0460">Magnesium</keyword>
<feature type="domain" description="Glutamine amidotransferase type-2" evidence="11">
    <location>
        <begin position="15"/>
        <end position="233"/>
    </location>
</feature>
<dbReference type="InterPro" id="IPR029057">
    <property type="entry name" value="PRTase-like"/>
</dbReference>
<feature type="binding site" evidence="7 10">
    <location>
        <position position="296"/>
    </location>
    <ligand>
        <name>Mg(2+)</name>
        <dbReference type="ChEBI" id="CHEBI:18420"/>
    </ligand>
</feature>
<dbReference type="SUPFAM" id="SSF53271">
    <property type="entry name" value="PRTase-like"/>
    <property type="match status" value="1"/>
</dbReference>
<proteinExistence type="inferred from homology"/>
<protein>
    <recommendedName>
        <fullName evidence="7">Amidophosphoribosyltransferase</fullName>
        <shortName evidence="7">ATase</shortName>
        <ecNumber evidence="7">2.4.2.14</ecNumber>
    </recommendedName>
    <alternativeName>
        <fullName evidence="7">Glutamine phosphoribosylpyrophosphate amidotransferase</fullName>
        <shortName evidence="7">GPATase</shortName>
    </alternativeName>
</protein>
<keyword evidence="5 7" id="KW-0658">Purine biosynthesis</keyword>
<evidence type="ECO:0000256" key="4">
    <source>
        <dbReference type="ARBA" id="ARBA00022679"/>
    </source>
</evidence>
<keyword evidence="13" id="KW-1185">Reference proteome</keyword>
<dbReference type="PROSITE" id="PS51278">
    <property type="entry name" value="GATASE_TYPE_2"/>
    <property type="match status" value="1"/>
</dbReference>
<comment type="similarity">
    <text evidence="2 7 8">In the C-terminal section; belongs to the purine/pyrimidine phosphoribosyltransferase family.</text>
</comment>
<comment type="caution">
    <text evidence="12">The sequence shown here is derived from an EMBL/GenBank/DDBJ whole genome shotgun (WGS) entry which is preliminary data.</text>
</comment>
<reference evidence="12 13" key="1">
    <citation type="submission" date="2013-04" db="EMBL/GenBank/DDBJ databases">
        <title>Hyphomonas hirschiana VP5 Genome Sequencing.</title>
        <authorList>
            <person name="Lai Q."/>
            <person name="Shao Z."/>
        </authorList>
    </citation>
    <scope>NUCLEOTIDE SEQUENCE [LARGE SCALE GENOMIC DNA]</scope>
    <source>
        <strain evidence="12 13">VP5</strain>
    </source>
</reference>
<evidence type="ECO:0000256" key="6">
    <source>
        <dbReference type="ARBA" id="ARBA00022962"/>
    </source>
</evidence>
<dbReference type="PATRIC" id="fig|1280951.3.peg.331"/>
<dbReference type="Gene3D" id="3.40.50.2020">
    <property type="match status" value="1"/>
</dbReference>
<keyword evidence="7 10" id="KW-0479">Metal-binding</keyword>
<feature type="binding site" evidence="7 10">
    <location>
        <position position="359"/>
    </location>
    <ligand>
        <name>Mg(2+)</name>
        <dbReference type="ChEBI" id="CHEBI:18420"/>
    </ligand>
</feature>
<dbReference type="GO" id="GO:0006189">
    <property type="term" value="P:'de novo' IMP biosynthetic process"/>
    <property type="evidence" value="ECO:0007669"/>
    <property type="project" value="UniProtKB-UniRule"/>
</dbReference>
<dbReference type="PIRSF" id="PIRSF000485">
    <property type="entry name" value="Amd_phspho_trans"/>
    <property type="match status" value="1"/>
</dbReference>
<dbReference type="InterPro" id="IPR000836">
    <property type="entry name" value="PRTase_dom"/>
</dbReference>
<accession>A0A059G028</accession>
<dbReference type="GO" id="GO:0004044">
    <property type="term" value="F:amidophosphoribosyltransferase activity"/>
    <property type="evidence" value="ECO:0007669"/>
    <property type="project" value="UniProtKB-UniRule"/>
</dbReference>
<dbReference type="Proteomes" id="UP000025061">
    <property type="component" value="Unassembled WGS sequence"/>
</dbReference>
<sequence>MVFFDHDDDKPHEECGVFGVFGSLEASLLTALGLHALQHRGQEAAGIVSYDGKRFSSERHMGLVGESFGGDLRQRLPGHAAIGHNRYSTQGRPMARNIQPIFADLDTGGFAVAHNGNLTNARILRQELVRNGAIFQSTMDTEVILHLVARSPKKKFVERLVDAMHQIEGGYALVGITGKKLIGARDPIGLRPLILGRHGKSYVLASETCALDIIGAEFVREIENGEVVVISEEGIESIRAFPPRPPSPCIFEYVYFARPDSFIQGRSVYEVRRRMGNQLALETHADADVIVPVPDSGVPAALGFSEASGIPFQMGIIRNHYVGRTFIQPTHTGRQTAISKKHSPNRAVLEGKRVILVDDSIVRGNTSKKIVQMVREAGAREIHFRSASPPIVNPDFYGIDMAAKSELFAATHTHEEMVRELKVESLGFLSVPGLYKAIGEPVRNGMQPQFADHCFTGDYPTQLLDHQRAQADKERQLSLLDDV</sequence>
<evidence type="ECO:0000256" key="5">
    <source>
        <dbReference type="ARBA" id="ARBA00022755"/>
    </source>
</evidence>
<dbReference type="NCBIfam" id="TIGR01134">
    <property type="entry name" value="purF"/>
    <property type="match status" value="1"/>
</dbReference>
<dbReference type="Pfam" id="PF13537">
    <property type="entry name" value="GATase_7"/>
    <property type="match status" value="1"/>
</dbReference>
<dbReference type="CDD" id="cd00715">
    <property type="entry name" value="GPATase_N"/>
    <property type="match status" value="1"/>
</dbReference>
<dbReference type="EC" id="2.4.2.14" evidence="7"/>
<comment type="pathway">
    <text evidence="1 7 8">Purine metabolism; IMP biosynthesis via de novo pathway; N(1)-(5-phospho-D-ribosyl)glycinamide from 5-phospho-alpha-D-ribose 1-diphosphate: step 1/2.</text>
</comment>
<organism evidence="12 13">
    <name type="scientific">Hyphomonas hirschiana VP5</name>
    <dbReference type="NCBI Taxonomy" id="1280951"/>
    <lineage>
        <taxon>Bacteria</taxon>
        <taxon>Pseudomonadati</taxon>
        <taxon>Pseudomonadota</taxon>
        <taxon>Alphaproteobacteria</taxon>
        <taxon>Hyphomonadales</taxon>
        <taxon>Hyphomonadaceae</taxon>
        <taxon>Hyphomonas</taxon>
    </lineage>
</organism>
<evidence type="ECO:0000256" key="7">
    <source>
        <dbReference type="HAMAP-Rule" id="MF_01931"/>
    </source>
</evidence>
<gene>
    <name evidence="7" type="primary">purF</name>
    <name evidence="12" type="ORF">HHI_01645</name>
</gene>
<keyword evidence="4 7" id="KW-0808">Transferase</keyword>
<keyword evidence="3 7" id="KW-0328">Glycosyltransferase</keyword>
<dbReference type="InterPro" id="IPR005854">
    <property type="entry name" value="PurF"/>
</dbReference>
<evidence type="ECO:0000256" key="9">
    <source>
        <dbReference type="PIRSR" id="PIRSR000485-1"/>
    </source>
</evidence>
<feature type="binding site" evidence="7 10">
    <location>
        <position position="358"/>
    </location>
    <ligand>
        <name>Mg(2+)</name>
        <dbReference type="ChEBI" id="CHEBI:18420"/>
    </ligand>
</feature>
<dbReference type="PANTHER" id="PTHR11907">
    <property type="entry name" value="AMIDOPHOSPHORIBOSYLTRANSFERASE"/>
    <property type="match status" value="1"/>
</dbReference>
<dbReference type="InterPro" id="IPR029055">
    <property type="entry name" value="Ntn_hydrolases_N"/>
</dbReference>
<dbReference type="UniPathway" id="UPA00074">
    <property type="reaction ID" value="UER00124"/>
</dbReference>
<dbReference type="AlphaFoldDB" id="A0A059G028"/>
<comment type="function">
    <text evidence="7">Catalyzes the formation of phosphoribosylamine from phosphoribosylpyrophosphate (PRPP) and glutamine.</text>
</comment>
<evidence type="ECO:0000313" key="13">
    <source>
        <dbReference type="Proteomes" id="UP000025061"/>
    </source>
</evidence>
<dbReference type="Pfam" id="PF00156">
    <property type="entry name" value="Pribosyltran"/>
    <property type="match status" value="1"/>
</dbReference>
<dbReference type="RefSeq" id="WP_011645745.1">
    <property type="nucleotide sequence ID" value="NZ_ARYI01000001.1"/>
</dbReference>
<dbReference type="InterPro" id="IPR035584">
    <property type="entry name" value="PurF_N"/>
</dbReference>
<evidence type="ECO:0000256" key="1">
    <source>
        <dbReference type="ARBA" id="ARBA00005209"/>
    </source>
</evidence>
<comment type="cofactor">
    <cofactor evidence="7 10">
        <name>Mg(2+)</name>
        <dbReference type="ChEBI" id="CHEBI:18420"/>
    </cofactor>
    <text evidence="7 10">Binds 1 Mg(2+) ion per subunit.</text>
</comment>
<dbReference type="EMBL" id="ARYI01000001">
    <property type="protein sequence ID" value="KCZ96342.1"/>
    <property type="molecule type" value="Genomic_DNA"/>
</dbReference>
<comment type="catalytic activity">
    <reaction evidence="7 8">
        <text>5-phospho-beta-D-ribosylamine + L-glutamate + diphosphate = 5-phospho-alpha-D-ribose 1-diphosphate + L-glutamine + H2O</text>
        <dbReference type="Rhea" id="RHEA:14905"/>
        <dbReference type="ChEBI" id="CHEBI:15377"/>
        <dbReference type="ChEBI" id="CHEBI:29985"/>
        <dbReference type="ChEBI" id="CHEBI:33019"/>
        <dbReference type="ChEBI" id="CHEBI:58017"/>
        <dbReference type="ChEBI" id="CHEBI:58359"/>
        <dbReference type="ChEBI" id="CHEBI:58681"/>
        <dbReference type="EC" id="2.4.2.14"/>
    </reaction>
</comment>
<dbReference type="SUPFAM" id="SSF56235">
    <property type="entry name" value="N-terminal nucleophile aminohydrolases (Ntn hydrolases)"/>
    <property type="match status" value="1"/>
</dbReference>
<dbReference type="CDD" id="cd06223">
    <property type="entry name" value="PRTases_typeI"/>
    <property type="match status" value="1"/>
</dbReference>
<evidence type="ECO:0000256" key="8">
    <source>
        <dbReference type="PIRNR" id="PIRNR000485"/>
    </source>
</evidence>